<dbReference type="PATRIC" id="fig|1423731.3.peg.655"/>
<evidence type="ECO:0000256" key="2">
    <source>
        <dbReference type="ARBA" id="ARBA00022679"/>
    </source>
</evidence>
<dbReference type="Gene3D" id="3.90.550.10">
    <property type="entry name" value="Spore Coat Polysaccharide Biosynthesis Protein SpsA, Chain A"/>
    <property type="match status" value="1"/>
</dbReference>
<proteinExistence type="predicted"/>
<sequence>MNVLYTLNSGFEAQLIVSVLSLIRHTTINLNIFIVFDNINKETKEWLENLENNRIKIKILKSPKISERLIPDRGSKCQYYRLYVTEIFADLPNIKRVLYLDCDTLITNNDVEKMFYADMNGYALAGTIDPWGPAYKSLFKLKRDSNMFNDGVLLIDINCWKKKNYDKKIEKIIMNKKSFIQADQGILNELAQGNFKILEPKFNVITSYFELKYKELLCYRKPIGFYSQTDINKAIDNPSIIHFTSTFLNNRPWVKESIHPYKEEWLEYLKDENIYVKINVNMSNKKNFLKVIFQKMPRKIAIIIFGCLQAYVRPLILKIKAIF</sequence>
<dbReference type="AlphaFoldDB" id="A0A0R1M3J5"/>
<accession>A0A0R1M3J5</accession>
<keyword evidence="3" id="KW-0479">Metal-binding</keyword>
<comment type="caution">
    <text evidence="4">The sequence shown here is derived from an EMBL/GenBank/DDBJ whole genome shotgun (WGS) entry which is preliminary data.</text>
</comment>
<dbReference type="PANTHER" id="PTHR13778">
    <property type="entry name" value="GLYCOSYLTRANSFERASE 8 DOMAIN-CONTAINING PROTEIN"/>
    <property type="match status" value="1"/>
</dbReference>
<keyword evidence="5" id="KW-1185">Reference proteome</keyword>
<reference evidence="4 5" key="1">
    <citation type="journal article" date="2015" name="Genome Announc.">
        <title>Expanding the biotechnology potential of lactobacilli through comparative genomics of 213 strains and associated genera.</title>
        <authorList>
            <person name="Sun Z."/>
            <person name="Harris H.M."/>
            <person name="McCann A."/>
            <person name="Guo C."/>
            <person name="Argimon S."/>
            <person name="Zhang W."/>
            <person name="Yang X."/>
            <person name="Jeffery I.B."/>
            <person name="Cooney J.C."/>
            <person name="Kagawa T.F."/>
            <person name="Liu W."/>
            <person name="Song Y."/>
            <person name="Salvetti E."/>
            <person name="Wrobel A."/>
            <person name="Rasinkangas P."/>
            <person name="Parkhill J."/>
            <person name="Rea M.C."/>
            <person name="O'Sullivan O."/>
            <person name="Ritari J."/>
            <person name="Douillard F.P."/>
            <person name="Paul Ross R."/>
            <person name="Yang R."/>
            <person name="Briner A.E."/>
            <person name="Felis G.E."/>
            <person name="de Vos W.M."/>
            <person name="Barrangou R."/>
            <person name="Klaenhammer T.R."/>
            <person name="Caufield P.W."/>
            <person name="Cui Y."/>
            <person name="Zhang H."/>
            <person name="O'Toole P.W."/>
        </authorList>
    </citation>
    <scope>NUCLEOTIDE SEQUENCE [LARGE SCALE GENOMIC DNA]</scope>
    <source>
        <strain evidence="4 5">DSM 19910</strain>
    </source>
</reference>
<keyword evidence="2" id="KW-0808">Transferase</keyword>
<dbReference type="InterPro" id="IPR002495">
    <property type="entry name" value="Glyco_trans_8"/>
</dbReference>
<dbReference type="STRING" id="1423731.FC81_GL000641"/>
<dbReference type="Proteomes" id="UP000051621">
    <property type="component" value="Unassembled WGS sequence"/>
</dbReference>
<evidence type="ECO:0000256" key="1">
    <source>
        <dbReference type="ARBA" id="ARBA00022676"/>
    </source>
</evidence>
<evidence type="ECO:0000313" key="4">
    <source>
        <dbReference type="EMBL" id="KRL02604.1"/>
    </source>
</evidence>
<dbReference type="SUPFAM" id="SSF53448">
    <property type="entry name" value="Nucleotide-diphospho-sugar transferases"/>
    <property type="match status" value="1"/>
</dbReference>
<gene>
    <name evidence="4" type="ORF">FC81_GL000641</name>
</gene>
<evidence type="ECO:0000256" key="3">
    <source>
        <dbReference type="ARBA" id="ARBA00022723"/>
    </source>
</evidence>
<dbReference type="Pfam" id="PF01501">
    <property type="entry name" value="Glyco_transf_8"/>
    <property type="match status" value="1"/>
</dbReference>
<organism evidence="4 5">
    <name type="scientific">Liquorilactobacillus capillatus DSM 19910</name>
    <dbReference type="NCBI Taxonomy" id="1423731"/>
    <lineage>
        <taxon>Bacteria</taxon>
        <taxon>Bacillati</taxon>
        <taxon>Bacillota</taxon>
        <taxon>Bacilli</taxon>
        <taxon>Lactobacillales</taxon>
        <taxon>Lactobacillaceae</taxon>
        <taxon>Liquorilactobacillus</taxon>
    </lineage>
</organism>
<keyword evidence="1" id="KW-0328">Glycosyltransferase</keyword>
<protein>
    <recommendedName>
        <fullName evidence="6">Glycosyl transferase family protein</fullName>
    </recommendedName>
</protein>
<name>A0A0R1M3J5_9LACO</name>
<dbReference type="GO" id="GO:0046872">
    <property type="term" value="F:metal ion binding"/>
    <property type="evidence" value="ECO:0007669"/>
    <property type="project" value="UniProtKB-KW"/>
</dbReference>
<dbReference type="EMBL" id="AZEF01000011">
    <property type="protein sequence ID" value="KRL02604.1"/>
    <property type="molecule type" value="Genomic_DNA"/>
</dbReference>
<evidence type="ECO:0000313" key="5">
    <source>
        <dbReference type="Proteomes" id="UP000051621"/>
    </source>
</evidence>
<evidence type="ECO:0008006" key="6">
    <source>
        <dbReference type="Google" id="ProtNLM"/>
    </source>
</evidence>
<dbReference type="GO" id="GO:0016757">
    <property type="term" value="F:glycosyltransferase activity"/>
    <property type="evidence" value="ECO:0007669"/>
    <property type="project" value="UniProtKB-KW"/>
</dbReference>
<dbReference type="RefSeq" id="WP_057742792.1">
    <property type="nucleotide sequence ID" value="NZ_AZEF01000011.1"/>
</dbReference>
<dbReference type="InterPro" id="IPR029044">
    <property type="entry name" value="Nucleotide-diphossugar_trans"/>
</dbReference>
<dbReference type="InterPro" id="IPR050748">
    <property type="entry name" value="Glycosyltrans_8_dom-fam"/>
</dbReference>
<dbReference type="PANTHER" id="PTHR13778:SF47">
    <property type="entry name" value="LIPOPOLYSACCHARIDE 1,3-GALACTOSYLTRANSFERASE"/>
    <property type="match status" value="1"/>
</dbReference>
<dbReference type="OrthoDB" id="5672604at2"/>